<dbReference type="InterPro" id="IPR010982">
    <property type="entry name" value="Lambda_DNA-bd_dom_sf"/>
</dbReference>
<feature type="domain" description="HTH cro/C1-type" evidence="1">
    <location>
        <begin position="17"/>
        <end position="71"/>
    </location>
</feature>
<reference evidence="2 3" key="1">
    <citation type="submission" date="2023-07" db="EMBL/GenBank/DDBJ databases">
        <title>Sorghum-associated microbial communities from plants grown in Nebraska, USA.</title>
        <authorList>
            <person name="Schachtman D."/>
        </authorList>
    </citation>
    <scope>NUCLEOTIDE SEQUENCE [LARGE SCALE GENOMIC DNA]</scope>
    <source>
        <strain evidence="2 3">BE190</strain>
    </source>
</reference>
<dbReference type="Pfam" id="PF01381">
    <property type="entry name" value="HTH_3"/>
    <property type="match status" value="1"/>
</dbReference>
<dbReference type="InterPro" id="IPR001387">
    <property type="entry name" value="Cro/C1-type_HTH"/>
</dbReference>
<evidence type="ECO:0000313" key="3">
    <source>
        <dbReference type="Proteomes" id="UP001253595"/>
    </source>
</evidence>
<dbReference type="SMART" id="SM00530">
    <property type="entry name" value="HTH_XRE"/>
    <property type="match status" value="1"/>
</dbReference>
<dbReference type="Proteomes" id="UP001253595">
    <property type="component" value="Unassembled WGS sequence"/>
</dbReference>
<gene>
    <name evidence="2" type="ORF">J2X05_003799</name>
</gene>
<dbReference type="RefSeq" id="WP_310075427.1">
    <property type="nucleotide sequence ID" value="NZ_JAVDVX010000008.1"/>
</dbReference>
<dbReference type="SUPFAM" id="SSF47413">
    <property type="entry name" value="lambda repressor-like DNA-binding domains"/>
    <property type="match status" value="1"/>
</dbReference>
<name>A0ABU1V2S7_9GAMM</name>
<dbReference type="PROSITE" id="PS50943">
    <property type="entry name" value="HTH_CROC1"/>
    <property type="match status" value="1"/>
</dbReference>
<proteinExistence type="predicted"/>
<evidence type="ECO:0000313" key="2">
    <source>
        <dbReference type="EMBL" id="MDR7091761.1"/>
    </source>
</evidence>
<evidence type="ECO:0000259" key="1">
    <source>
        <dbReference type="PROSITE" id="PS50943"/>
    </source>
</evidence>
<protein>
    <submittedName>
        <fullName evidence="2">Transcriptional regulator with XRE-family HTH domain</fullName>
    </submittedName>
</protein>
<dbReference type="CDD" id="cd00093">
    <property type="entry name" value="HTH_XRE"/>
    <property type="match status" value="1"/>
</dbReference>
<organism evidence="2 3">
    <name type="scientific">Cellvibrio fibrivorans</name>
    <dbReference type="NCBI Taxonomy" id="126350"/>
    <lineage>
        <taxon>Bacteria</taxon>
        <taxon>Pseudomonadati</taxon>
        <taxon>Pseudomonadota</taxon>
        <taxon>Gammaproteobacteria</taxon>
        <taxon>Cellvibrionales</taxon>
        <taxon>Cellvibrionaceae</taxon>
        <taxon>Cellvibrio</taxon>
    </lineage>
</organism>
<sequence length="79" mass="8983">MANRPWDEKREALTALLKSLRNEAGLTQTEMANLLGKPQSYVSKYESGERRLDFVEVLEVCESLRVTPQAFVARYYAGS</sequence>
<keyword evidence="3" id="KW-1185">Reference proteome</keyword>
<dbReference type="Gene3D" id="1.10.260.40">
    <property type="entry name" value="lambda repressor-like DNA-binding domains"/>
    <property type="match status" value="1"/>
</dbReference>
<dbReference type="EMBL" id="JAVDVX010000008">
    <property type="protein sequence ID" value="MDR7091761.1"/>
    <property type="molecule type" value="Genomic_DNA"/>
</dbReference>
<accession>A0ABU1V2S7</accession>
<comment type="caution">
    <text evidence="2">The sequence shown here is derived from an EMBL/GenBank/DDBJ whole genome shotgun (WGS) entry which is preliminary data.</text>
</comment>